<feature type="domain" description="Radical SAM core" evidence="5">
    <location>
        <begin position="23"/>
        <end position="220"/>
    </location>
</feature>
<dbReference type="NCBIfam" id="TIGR04038">
    <property type="entry name" value="tatD_link_rSAM"/>
    <property type="match status" value="1"/>
</dbReference>
<dbReference type="InterPro" id="IPR050377">
    <property type="entry name" value="Radical_SAM_PqqE_MftC-like"/>
</dbReference>
<dbReference type="InterPro" id="IPR007197">
    <property type="entry name" value="rSAM"/>
</dbReference>
<accession>A0A0B2K0N2</accession>
<proteinExistence type="predicted"/>
<keyword evidence="2" id="KW-0479">Metal-binding</keyword>
<dbReference type="InterPro" id="IPR013785">
    <property type="entry name" value="Aldolase_TIM"/>
</dbReference>
<evidence type="ECO:0000256" key="4">
    <source>
        <dbReference type="ARBA" id="ARBA00023014"/>
    </source>
</evidence>
<gene>
    <name evidence="6" type="ORF">NZ47_05200</name>
</gene>
<keyword evidence="3" id="KW-0408">Iron</keyword>
<dbReference type="SFLD" id="SFLDG01111">
    <property type="entry name" value="Uncharacterised_Radical_SAM_Su"/>
    <property type="match status" value="1"/>
</dbReference>
<evidence type="ECO:0000259" key="5">
    <source>
        <dbReference type="PROSITE" id="PS51918"/>
    </source>
</evidence>
<dbReference type="PANTHER" id="PTHR11228:SF7">
    <property type="entry name" value="PQQA PEPTIDE CYCLASE"/>
    <property type="match status" value="1"/>
</dbReference>
<sequence length="220" mass="24872">MIVYATHAGGRYLQVADSLKEQPEGKRGIYINLTNKCNCACTFCLRNMKEMAEQSSLWLKEEPSVPEVKSLLDELPWDMVSEIVFCGFGEPTCRIDAVVELLKYVKDTHPEVKTRLNTNGLSDLMYGRSTAGDFAGGILDTVSISLNASNKERYLELTRAKYGIESFDAMLKFAVDCKEYVPNVVMTVVEKVENQQEIDLCQKICDDRGLKLRVRIYEDS</sequence>
<dbReference type="Pfam" id="PF04055">
    <property type="entry name" value="Radical_SAM"/>
    <property type="match status" value="1"/>
</dbReference>
<name>A0A0B2K0N2_9FIRM</name>
<keyword evidence="4" id="KW-0411">Iron-sulfur</keyword>
<dbReference type="SFLD" id="SFLDG01067">
    <property type="entry name" value="SPASM/twitch_domain_containing"/>
    <property type="match status" value="1"/>
</dbReference>
<evidence type="ECO:0000256" key="1">
    <source>
        <dbReference type="ARBA" id="ARBA00022691"/>
    </source>
</evidence>
<evidence type="ECO:0000256" key="2">
    <source>
        <dbReference type="ARBA" id="ARBA00022723"/>
    </source>
</evidence>
<dbReference type="InterPro" id="IPR058240">
    <property type="entry name" value="rSAM_sf"/>
</dbReference>
<dbReference type="EMBL" id="JSCE01000100">
    <property type="protein sequence ID" value="KHM52381.1"/>
    <property type="molecule type" value="Genomic_DNA"/>
</dbReference>
<dbReference type="SUPFAM" id="SSF102114">
    <property type="entry name" value="Radical SAM enzymes"/>
    <property type="match status" value="1"/>
</dbReference>
<protein>
    <submittedName>
        <fullName evidence="6">Radical SAM protein</fullName>
    </submittedName>
</protein>
<evidence type="ECO:0000313" key="7">
    <source>
        <dbReference type="Proteomes" id="UP000030993"/>
    </source>
</evidence>
<keyword evidence="7" id="KW-1185">Reference proteome</keyword>
<dbReference type="PANTHER" id="PTHR11228">
    <property type="entry name" value="RADICAL SAM DOMAIN PROTEIN"/>
    <property type="match status" value="1"/>
</dbReference>
<dbReference type="SFLD" id="SFLDS00029">
    <property type="entry name" value="Radical_SAM"/>
    <property type="match status" value="1"/>
</dbReference>
<dbReference type="InterPro" id="IPR023821">
    <property type="entry name" value="rSAM_TatD-assoc"/>
</dbReference>
<dbReference type="Gene3D" id="3.20.20.70">
    <property type="entry name" value="Aldolase class I"/>
    <property type="match status" value="1"/>
</dbReference>
<keyword evidence="1" id="KW-0949">S-adenosyl-L-methionine</keyword>
<evidence type="ECO:0000256" key="3">
    <source>
        <dbReference type="ARBA" id="ARBA00023004"/>
    </source>
</evidence>
<organism evidence="6 7">
    <name type="scientific">Anaerovibrio lipolyticus</name>
    <dbReference type="NCBI Taxonomy" id="82374"/>
    <lineage>
        <taxon>Bacteria</taxon>
        <taxon>Bacillati</taxon>
        <taxon>Bacillota</taxon>
        <taxon>Negativicutes</taxon>
        <taxon>Selenomonadales</taxon>
        <taxon>Selenomonadaceae</taxon>
        <taxon>Anaerovibrio</taxon>
    </lineage>
</organism>
<dbReference type="PROSITE" id="PS51918">
    <property type="entry name" value="RADICAL_SAM"/>
    <property type="match status" value="1"/>
</dbReference>
<dbReference type="GO" id="GO:0046872">
    <property type="term" value="F:metal ion binding"/>
    <property type="evidence" value="ECO:0007669"/>
    <property type="project" value="UniProtKB-KW"/>
</dbReference>
<comment type="caution">
    <text evidence="6">The sequence shown here is derived from an EMBL/GenBank/DDBJ whole genome shotgun (WGS) entry which is preliminary data.</text>
</comment>
<dbReference type="GO" id="GO:0051536">
    <property type="term" value="F:iron-sulfur cluster binding"/>
    <property type="evidence" value="ECO:0007669"/>
    <property type="project" value="UniProtKB-KW"/>
</dbReference>
<evidence type="ECO:0000313" key="6">
    <source>
        <dbReference type="EMBL" id="KHM52381.1"/>
    </source>
</evidence>
<dbReference type="STRING" id="82374.NZ47_05200"/>
<dbReference type="eggNOG" id="COG0535">
    <property type="taxonomic scope" value="Bacteria"/>
</dbReference>
<dbReference type="RefSeq" id="WP_039207181.1">
    <property type="nucleotide sequence ID" value="NZ_JSCE01000100.1"/>
</dbReference>
<dbReference type="Proteomes" id="UP000030993">
    <property type="component" value="Unassembled WGS sequence"/>
</dbReference>
<dbReference type="AlphaFoldDB" id="A0A0B2K0N2"/>
<reference evidence="6 7" key="1">
    <citation type="journal article" date="2013" name="PLoS ONE">
        <title>Identification and characterization of three novel lipases belonging to families II and V from Anaerovibrio lipolyticus 5ST.</title>
        <authorList>
            <person name="Prive F."/>
            <person name="Kaderbhai N.N."/>
            <person name="Girdwood S."/>
            <person name="Worgan H.J."/>
            <person name="Pinloche E."/>
            <person name="Scollan N.D."/>
            <person name="Huws S.A."/>
            <person name="Newbold C.J."/>
        </authorList>
    </citation>
    <scope>NUCLEOTIDE SEQUENCE [LARGE SCALE GENOMIC DNA]</scope>
    <source>
        <strain evidence="6 7">5S</strain>
    </source>
</reference>
<dbReference type="GO" id="GO:0003824">
    <property type="term" value="F:catalytic activity"/>
    <property type="evidence" value="ECO:0007669"/>
    <property type="project" value="InterPro"/>
</dbReference>
<dbReference type="CDD" id="cd01335">
    <property type="entry name" value="Radical_SAM"/>
    <property type="match status" value="1"/>
</dbReference>